<accession>A0A8H4AH12</accession>
<evidence type="ECO:0000313" key="2">
    <source>
        <dbReference type="EMBL" id="KAF0493910.1"/>
    </source>
</evidence>
<dbReference type="SUPFAM" id="SSF46689">
    <property type="entry name" value="Homeodomain-like"/>
    <property type="match status" value="1"/>
</dbReference>
<organism evidence="2 3">
    <name type="scientific">Gigaspora margarita</name>
    <dbReference type="NCBI Taxonomy" id="4874"/>
    <lineage>
        <taxon>Eukaryota</taxon>
        <taxon>Fungi</taxon>
        <taxon>Fungi incertae sedis</taxon>
        <taxon>Mucoromycota</taxon>
        <taxon>Glomeromycotina</taxon>
        <taxon>Glomeromycetes</taxon>
        <taxon>Diversisporales</taxon>
        <taxon>Gigasporaceae</taxon>
        <taxon>Gigaspora</taxon>
    </lineage>
</organism>
<keyword evidence="3" id="KW-1185">Reference proteome</keyword>
<dbReference type="SMART" id="SM00717">
    <property type="entry name" value="SANT"/>
    <property type="match status" value="2"/>
</dbReference>
<dbReference type="InterPro" id="IPR009057">
    <property type="entry name" value="Homeodomain-like_sf"/>
</dbReference>
<dbReference type="EMBL" id="WTPW01000619">
    <property type="protein sequence ID" value="KAF0493910.1"/>
    <property type="molecule type" value="Genomic_DNA"/>
</dbReference>
<gene>
    <name evidence="2" type="ORF">F8M41_021295</name>
</gene>
<dbReference type="AlphaFoldDB" id="A0A8H4AH12"/>
<feature type="domain" description="Myb-like" evidence="1">
    <location>
        <begin position="1"/>
        <end position="56"/>
    </location>
</feature>
<dbReference type="Gene3D" id="1.10.10.60">
    <property type="entry name" value="Homeodomain-like"/>
    <property type="match status" value="1"/>
</dbReference>
<dbReference type="OrthoDB" id="2418382at2759"/>
<name>A0A8H4AH12_GIGMA</name>
<dbReference type="PROSITE" id="PS50090">
    <property type="entry name" value="MYB_LIKE"/>
    <property type="match status" value="1"/>
</dbReference>
<evidence type="ECO:0000313" key="3">
    <source>
        <dbReference type="Proteomes" id="UP000439903"/>
    </source>
</evidence>
<dbReference type="InterPro" id="IPR001005">
    <property type="entry name" value="SANT/Myb"/>
</dbReference>
<protein>
    <recommendedName>
        <fullName evidence="1">Myb-like domain-containing protein</fullName>
    </recommendedName>
</protein>
<dbReference type="CDD" id="cd00167">
    <property type="entry name" value="SANT"/>
    <property type="match status" value="1"/>
</dbReference>
<proteinExistence type="predicted"/>
<comment type="caution">
    <text evidence="2">The sequence shown here is derived from an EMBL/GenBank/DDBJ whole genome shotgun (WGS) entry which is preliminary data.</text>
</comment>
<dbReference type="Pfam" id="PF00249">
    <property type="entry name" value="Myb_DNA-binding"/>
    <property type="match status" value="1"/>
</dbReference>
<evidence type="ECO:0000259" key="1">
    <source>
        <dbReference type="PROSITE" id="PS50090"/>
    </source>
</evidence>
<reference evidence="2 3" key="1">
    <citation type="journal article" date="2019" name="Environ. Microbiol.">
        <title>At the nexus of three kingdoms: the genome of the mycorrhizal fungus Gigaspora margarita provides insights into plant, endobacterial and fungal interactions.</title>
        <authorList>
            <person name="Venice F."/>
            <person name="Ghignone S."/>
            <person name="Salvioli di Fossalunga A."/>
            <person name="Amselem J."/>
            <person name="Novero M."/>
            <person name="Xianan X."/>
            <person name="Sedzielewska Toro K."/>
            <person name="Morin E."/>
            <person name="Lipzen A."/>
            <person name="Grigoriev I.V."/>
            <person name="Henrissat B."/>
            <person name="Martin F.M."/>
            <person name="Bonfante P."/>
        </authorList>
    </citation>
    <scope>NUCLEOTIDE SEQUENCE [LARGE SCALE GENOMIC DNA]</scope>
    <source>
        <strain evidence="2 3">BEG34</strain>
    </source>
</reference>
<dbReference type="Proteomes" id="UP000439903">
    <property type="component" value="Unassembled WGS sequence"/>
</dbReference>
<sequence>MHWTTAETNDLETAVVTLGQDNVDHMDWDLIHRYLVRHYHSRRSKKQLQEKWRNYLKRDVRLPNGKRFKFSLEQIDYIREQRDAYKRSWAEIRDDLNKDPYMEVKTTPNRVKNAYHNATKKRLRNQRQQIQDAEMKTEPDPTDLTVYNKGFGAGPNAYNKFSNVYNENNPLVDNETDSKFMDKHKTVEITSTNPIVNLEVVNLEVVKTDSTNSTVNVNVNKASLNFILNEKDQEKKE</sequence>